<feature type="transmembrane region" description="Helical" evidence="9">
    <location>
        <begin position="332"/>
        <end position="353"/>
    </location>
</feature>
<name>A0A9J6DWM4_RHIMP</name>
<dbReference type="Pfam" id="PF01545">
    <property type="entry name" value="Cation_efflux"/>
    <property type="match status" value="1"/>
</dbReference>
<proteinExistence type="inferred from homology"/>
<dbReference type="SUPFAM" id="SSF160240">
    <property type="entry name" value="Cation efflux protein cytoplasmic domain-like"/>
    <property type="match status" value="1"/>
</dbReference>
<keyword evidence="13" id="KW-1185">Reference proteome</keyword>
<evidence type="ECO:0000256" key="3">
    <source>
        <dbReference type="ARBA" id="ARBA00022448"/>
    </source>
</evidence>
<organism evidence="12 13">
    <name type="scientific">Rhipicephalus microplus</name>
    <name type="common">Cattle tick</name>
    <name type="synonym">Boophilus microplus</name>
    <dbReference type="NCBI Taxonomy" id="6941"/>
    <lineage>
        <taxon>Eukaryota</taxon>
        <taxon>Metazoa</taxon>
        <taxon>Ecdysozoa</taxon>
        <taxon>Arthropoda</taxon>
        <taxon>Chelicerata</taxon>
        <taxon>Arachnida</taxon>
        <taxon>Acari</taxon>
        <taxon>Parasitiformes</taxon>
        <taxon>Ixodida</taxon>
        <taxon>Ixodoidea</taxon>
        <taxon>Ixodidae</taxon>
        <taxon>Rhipicephalinae</taxon>
        <taxon>Rhipicephalus</taxon>
        <taxon>Boophilus</taxon>
    </lineage>
</organism>
<accession>A0A9J6DWM4</accession>
<dbReference type="InterPro" id="IPR050681">
    <property type="entry name" value="CDF/SLC30A"/>
</dbReference>
<evidence type="ECO:0000313" key="13">
    <source>
        <dbReference type="Proteomes" id="UP000821866"/>
    </source>
</evidence>
<keyword evidence="4 9" id="KW-0812">Transmembrane</keyword>
<comment type="similarity">
    <text evidence="2">Belongs to the cation diffusion facilitator (CDF) transporter (TC 2.A.4) family. SLC30A subfamily.</text>
</comment>
<evidence type="ECO:0000259" key="10">
    <source>
        <dbReference type="Pfam" id="PF01545"/>
    </source>
</evidence>
<evidence type="ECO:0008006" key="14">
    <source>
        <dbReference type="Google" id="ProtNLM"/>
    </source>
</evidence>
<protein>
    <recommendedName>
        <fullName evidence="14">Zn2+ transporter</fullName>
    </recommendedName>
</protein>
<dbReference type="Proteomes" id="UP000821866">
    <property type="component" value="Unassembled WGS sequence"/>
</dbReference>
<feature type="domain" description="Cation efflux protein cytoplasmic" evidence="11">
    <location>
        <begin position="472"/>
        <end position="547"/>
    </location>
</feature>
<evidence type="ECO:0000256" key="1">
    <source>
        <dbReference type="ARBA" id="ARBA00004141"/>
    </source>
</evidence>
<dbReference type="InterPro" id="IPR027469">
    <property type="entry name" value="Cation_efflux_TMD_sf"/>
</dbReference>
<comment type="subcellular location">
    <subcellularLocation>
        <location evidence="1">Membrane</location>
        <topology evidence="1">Multi-pass membrane protein</topology>
    </subcellularLocation>
</comment>
<dbReference type="GO" id="GO:0005385">
    <property type="term" value="F:zinc ion transmembrane transporter activity"/>
    <property type="evidence" value="ECO:0007669"/>
    <property type="project" value="TreeGrafter"/>
</dbReference>
<evidence type="ECO:0000256" key="7">
    <source>
        <dbReference type="ARBA" id="ARBA00023065"/>
    </source>
</evidence>
<dbReference type="InterPro" id="IPR058533">
    <property type="entry name" value="Cation_efflux_TM"/>
</dbReference>
<feature type="domain" description="Cation efflux protein transmembrane" evidence="10">
    <location>
        <begin position="237"/>
        <end position="468"/>
    </location>
</feature>
<comment type="caution">
    <text evidence="12">The sequence shown here is derived from an EMBL/GenBank/DDBJ whole genome shotgun (WGS) entry which is preliminary data.</text>
</comment>
<feature type="transmembrane region" description="Helical" evidence="9">
    <location>
        <begin position="410"/>
        <end position="433"/>
    </location>
</feature>
<reference evidence="12" key="2">
    <citation type="submission" date="2021-09" db="EMBL/GenBank/DDBJ databases">
        <authorList>
            <person name="Jia N."/>
            <person name="Wang J."/>
            <person name="Shi W."/>
            <person name="Du L."/>
            <person name="Sun Y."/>
            <person name="Zhan W."/>
            <person name="Jiang J."/>
            <person name="Wang Q."/>
            <person name="Zhang B."/>
            <person name="Ji P."/>
            <person name="Sakyi L.B."/>
            <person name="Cui X."/>
            <person name="Yuan T."/>
            <person name="Jiang B."/>
            <person name="Yang W."/>
            <person name="Lam T.T.-Y."/>
            <person name="Chang Q."/>
            <person name="Ding S."/>
            <person name="Wang X."/>
            <person name="Zhu J."/>
            <person name="Ruan X."/>
            <person name="Zhao L."/>
            <person name="Wei J."/>
            <person name="Que T."/>
            <person name="Du C."/>
            <person name="Cheng J."/>
            <person name="Dai P."/>
            <person name="Han X."/>
            <person name="Huang E."/>
            <person name="Gao Y."/>
            <person name="Liu J."/>
            <person name="Shao H."/>
            <person name="Ye R."/>
            <person name="Li L."/>
            <person name="Wei W."/>
            <person name="Wang X."/>
            <person name="Wang C."/>
            <person name="Huo Q."/>
            <person name="Li W."/>
            <person name="Guo W."/>
            <person name="Chen H."/>
            <person name="Chen S."/>
            <person name="Zhou L."/>
            <person name="Zhou L."/>
            <person name="Ni X."/>
            <person name="Tian J."/>
            <person name="Zhou Y."/>
            <person name="Sheng Y."/>
            <person name="Liu T."/>
            <person name="Pan Y."/>
            <person name="Xia L."/>
            <person name="Li J."/>
            <person name="Zhao F."/>
            <person name="Cao W."/>
        </authorList>
    </citation>
    <scope>NUCLEOTIDE SEQUENCE</scope>
    <source>
        <strain evidence="12">Rmic-2018</strain>
        <tissue evidence="12">Larvae</tissue>
    </source>
</reference>
<feature type="transmembrane region" description="Helical" evidence="9">
    <location>
        <begin position="439"/>
        <end position="460"/>
    </location>
</feature>
<evidence type="ECO:0000256" key="4">
    <source>
        <dbReference type="ARBA" id="ARBA00022692"/>
    </source>
</evidence>
<dbReference type="PANTHER" id="PTHR11562">
    <property type="entry name" value="CATION EFFLUX PROTEIN/ ZINC TRANSPORTER"/>
    <property type="match status" value="1"/>
</dbReference>
<dbReference type="Pfam" id="PF16916">
    <property type="entry name" value="ZT_dimer"/>
    <property type="match status" value="1"/>
</dbReference>
<dbReference type="InterPro" id="IPR027470">
    <property type="entry name" value="Cation_efflux_CTD"/>
</dbReference>
<reference evidence="12" key="1">
    <citation type="journal article" date="2020" name="Cell">
        <title>Large-Scale Comparative Analyses of Tick Genomes Elucidate Their Genetic Diversity and Vector Capacities.</title>
        <authorList>
            <consortium name="Tick Genome and Microbiome Consortium (TIGMIC)"/>
            <person name="Jia N."/>
            <person name="Wang J."/>
            <person name="Shi W."/>
            <person name="Du L."/>
            <person name="Sun Y."/>
            <person name="Zhan W."/>
            <person name="Jiang J.F."/>
            <person name="Wang Q."/>
            <person name="Zhang B."/>
            <person name="Ji P."/>
            <person name="Bell-Sakyi L."/>
            <person name="Cui X.M."/>
            <person name="Yuan T.T."/>
            <person name="Jiang B.G."/>
            <person name="Yang W.F."/>
            <person name="Lam T.T."/>
            <person name="Chang Q.C."/>
            <person name="Ding S.J."/>
            <person name="Wang X.J."/>
            <person name="Zhu J.G."/>
            <person name="Ruan X.D."/>
            <person name="Zhao L."/>
            <person name="Wei J.T."/>
            <person name="Ye R.Z."/>
            <person name="Que T.C."/>
            <person name="Du C.H."/>
            <person name="Zhou Y.H."/>
            <person name="Cheng J.X."/>
            <person name="Dai P.F."/>
            <person name="Guo W.B."/>
            <person name="Han X.H."/>
            <person name="Huang E.J."/>
            <person name="Li L.F."/>
            <person name="Wei W."/>
            <person name="Gao Y.C."/>
            <person name="Liu J.Z."/>
            <person name="Shao H.Z."/>
            <person name="Wang X."/>
            <person name="Wang C.C."/>
            <person name="Yang T.C."/>
            <person name="Huo Q.B."/>
            <person name="Li W."/>
            <person name="Chen H.Y."/>
            <person name="Chen S.E."/>
            <person name="Zhou L.G."/>
            <person name="Ni X.B."/>
            <person name="Tian J.H."/>
            <person name="Sheng Y."/>
            <person name="Liu T."/>
            <person name="Pan Y.S."/>
            <person name="Xia L.Y."/>
            <person name="Li J."/>
            <person name="Zhao F."/>
            <person name="Cao W.C."/>
        </authorList>
    </citation>
    <scope>NUCLEOTIDE SEQUENCE</scope>
    <source>
        <strain evidence="12">Rmic-2018</strain>
    </source>
</reference>
<evidence type="ECO:0000256" key="9">
    <source>
        <dbReference type="SAM" id="Phobius"/>
    </source>
</evidence>
<keyword evidence="8 9" id="KW-0472">Membrane</keyword>
<dbReference type="Gene3D" id="1.20.1510.10">
    <property type="entry name" value="Cation efflux protein transmembrane domain"/>
    <property type="match status" value="1"/>
</dbReference>
<sequence>MGRRMPRASRLVKKSVPLSVTVCVPSECAVVCHDPSSQKSVQCTAAEPFEHEWSLNNILEDKPFDVKSNLVVERTESFARRHGCGRRKDASASAAASATRSRPPPDDCDFKAMRSGSWVESCVRWPGRDLAAAVDGATTAFDSGRGRDSSARYARLPSCRKHQQTSVSPAVVPRHYESIVNAGSSIIYCSARGDPDEPGAGQPSIHMPVNSGSQASNEEHCHSPDGVEVDHLARKKLIFASVLCLLFMILEIVAWRWLPTAAHLLTDFASFMISLFSIWLAHRPPTKRMSFGWYRAEVIGAVTSVLLIWVVTGILVYMAVQRIVQQEYEINATIMLITAGIGILVNIIMGVALQVGGVPHGHSHGVHHAGDDEDAHLKDTSNGVAVIENGGSRPHSGRARGSGNINVRAALIHVIGDFLQSLGVFVAALIIFFRPDYRIADPLCTFLFSVLVLLSTITILREALTVLMEGKPSSIDFRQVLALLAQQPGVHMVHNLRIWALSMDKIALSAHIVIRPNEDAMQVLKSCSRMIRSNYDIFELTLQIEEYHEVMDDCAKCNDLRN</sequence>
<dbReference type="SUPFAM" id="SSF161111">
    <property type="entry name" value="Cation efflux protein transmembrane domain-like"/>
    <property type="match status" value="1"/>
</dbReference>
<evidence type="ECO:0000259" key="11">
    <source>
        <dbReference type="Pfam" id="PF16916"/>
    </source>
</evidence>
<evidence type="ECO:0000256" key="2">
    <source>
        <dbReference type="ARBA" id="ARBA00008873"/>
    </source>
</evidence>
<keyword evidence="7" id="KW-0406">Ion transport</keyword>
<gene>
    <name evidence="12" type="ORF">HPB51_017795</name>
</gene>
<dbReference type="InterPro" id="IPR036837">
    <property type="entry name" value="Cation_efflux_CTD_sf"/>
</dbReference>
<dbReference type="PANTHER" id="PTHR11562:SF17">
    <property type="entry name" value="RE54080P-RELATED"/>
    <property type="match status" value="1"/>
</dbReference>
<dbReference type="GO" id="GO:0010043">
    <property type="term" value="P:response to zinc ion"/>
    <property type="evidence" value="ECO:0007669"/>
    <property type="project" value="TreeGrafter"/>
</dbReference>
<keyword evidence="6 9" id="KW-1133">Transmembrane helix</keyword>
<feature type="transmembrane region" description="Helical" evidence="9">
    <location>
        <begin position="293"/>
        <end position="320"/>
    </location>
</feature>
<evidence type="ECO:0000256" key="6">
    <source>
        <dbReference type="ARBA" id="ARBA00022989"/>
    </source>
</evidence>
<feature type="transmembrane region" description="Helical" evidence="9">
    <location>
        <begin position="237"/>
        <end position="258"/>
    </location>
</feature>
<evidence type="ECO:0000256" key="8">
    <source>
        <dbReference type="ARBA" id="ARBA00023136"/>
    </source>
</evidence>
<keyword evidence="3" id="KW-0813">Transport</keyword>
<dbReference type="InterPro" id="IPR002524">
    <property type="entry name" value="Cation_efflux"/>
</dbReference>
<dbReference type="EMBL" id="JABSTU010000007">
    <property type="protein sequence ID" value="KAH8026257.1"/>
    <property type="molecule type" value="Genomic_DNA"/>
</dbReference>
<keyword evidence="5" id="KW-0862">Zinc</keyword>
<dbReference type="VEuPathDB" id="VectorBase:LOC119170563"/>
<evidence type="ECO:0000313" key="12">
    <source>
        <dbReference type="EMBL" id="KAH8026257.1"/>
    </source>
</evidence>
<evidence type="ECO:0000256" key="5">
    <source>
        <dbReference type="ARBA" id="ARBA00022906"/>
    </source>
</evidence>
<dbReference type="AlphaFoldDB" id="A0A9J6DWM4"/>
<dbReference type="NCBIfam" id="TIGR01297">
    <property type="entry name" value="CDF"/>
    <property type="match status" value="1"/>
</dbReference>
<dbReference type="GO" id="GO:0005886">
    <property type="term" value="C:plasma membrane"/>
    <property type="evidence" value="ECO:0007669"/>
    <property type="project" value="TreeGrafter"/>
</dbReference>
<keyword evidence="5" id="KW-0864">Zinc transport</keyword>